<organism evidence="1 2">
    <name type="scientific">Larkinella insperata</name>
    <dbReference type="NCBI Taxonomy" id="332158"/>
    <lineage>
        <taxon>Bacteria</taxon>
        <taxon>Pseudomonadati</taxon>
        <taxon>Bacteroidota</taxon>
        <taxon>Cytophagia</taxon>
        <taxon>Cytophagales</taxon>
        <taxon>Spirosomataceae</taxon>
        <taxon>Larkinella</taxon>
    </lineage>
</organism>
<name>A0ABW3QLT9_9BACT</name>
<proteinExistence type="predicted"/>
<keyword evidence="2" id="KW-1185">Reference proteome</keyword>
<reference evidence="2" key="1">
    <citation type="journal article" date="2019" name="Int. J. Syst. Evol. Microbiol.">
        <title>The Global Catalogue of Microorganisms (GCM) 10K type strain sequencing project: providing services to taxonomists for standard genome sequencing and annotation.</title>
        <authorList>
            <consortium name="The Broad Institute Genomics Platform"/>
            <consortium name="The Broad Institute Genome Sequencing Center for Infectious Disease"/>
            <person name="Wu L."/>
            <person name="Ma J."/>
        </authorList>
    </citation>
    <scope>NUCLEOTIDE SEQUENCE [LARGE SCALE GENOMIC DNA]</scope>
    <source>
        <strain evidence="2">CCUG 55608</strain>
    </source>
</reference>
<accession>A0ABW3QLT9</accession>
<protein>
    <submittedName>
        <fullName evidence="1">Uncharacterized protein</fullName>
    </submittedName>
</protein>
<dbReference type="RefSeq" id="WP_265993859.1">
    <property type="nucleotide sequence ID" value="NZ_CP110973.1"/>
</dbReference>
<dbReference type="Proteomes" id="UP001597116">
    <property type="component" value="Unassembled WGS sequence"/>
</dbReference>
<gene>
    <name evidence="1" type="ORF">ACFQ4C_26930</name>
</gene>
<evidence type="ECO:0000313" key="2">
    <source>
        <dbReference type="Proteomes" id="UP001597116"/>
    </source>
</evidence>
<dbReference type="EMBL" id="JBHTLP010000023">
    <property type="protein sequence ID" value="MFD1144793.1"/>
    <property type="molecule type" value="Genomic_DNA"/>
</dbReference>
<sequence>METYYSAYPAVYYESAKHLFEKLCGSATFCLPELIVLDLARSTDANLQVLRELKANARLRSIPVLMRKLSTAASTPRTITPAVSREEPVQPGIVWKRQLLIAS</sequence>
<comment type="caution">
    <text evidence="1">The sequence shown here is derived from an EMBL/GenBank/DDBJ whole genome shotgun (WGS) entry which is preliminary data.</text>
</comment>
<evidence type="ECO:0000313" key="1">
    <source>
        <dbReference type="EMBL" id="MFD1144793.1"/>
    </source>
</evidence>